<organism evidence="2 3">
    <name type="scientific">Pradoshia eiseniae</name>
    <dbReference type="NCBI Taxonomy" id="2064768"/>
    <lineage>
        <taxon>Bacteria</taxon>
        <taxon>Bacillati</taxon>
        <taxon>Bacillota</taxon>
        <taxon>Bacilli</taxon>
        <taxon>Bacillales</taxon>
        <taxon>Bacillaceae</taxon>
        <taxon>Pradoshia</taxon>
    </lineage>
</organism>
<dbReference type="EMBL" id="PKOZ01000008">
    <property type="protein sequence ID" value="PQD94576.1"/>
    <property type="molecule type" value="Genomic_DNA"/>
</dbReference>
<reference evidence="2 3" key="1">
    <citation type="submission" date="2017-12" db="EMBL/GenBank/DDBJ databases">
        <title>Taxonomic description and draft genome of Pradoshia cofamensis Gen. nov., sp. nov., a thermotolerant bacillale isolated from anterior gut of earthworm Eisenia fetida.</title>
        <authorList>
            <person name="Saha T."/>
            <person name="Chakraborty R."/>
        </authorList>
    </citation>
    <scope>NUCLEOTIDE SEQUENCE [LARGE SCALE GENOMIC DNA]</scope>
    <source>
        <strain evidence="2 3">EAG3</strain>
    </source>
</reference>
<evidence type="ECO:0000313" key="2">
    <source>
        <dbReference type="EMBL" id="PQD94576.1"/>
    </source>
</evidence>
<proteinExistence type="predicted"/>
<evidence type="ECO:0000256" key="1">
    <source>
        <dbReference type="SAM" id="Phobius"/>
    </source>
</evidence>
<gene>
    <name evidence="2" type="ORF">CYL18_12985</name>
</gene>
<evidence type="ECO:0000313" key="3">
    <source>
        <dbReference type="Proteomes" id="UP000239663"/>
    </source>
</evidence>
<sequence>MTKTGLIIIRIIGWVYSIFLGISYAYFKDDLSFITTDMPSAFIFFMIGLFLIIYDFGYSKNN</sequence>
<protein>
    <submittedName>
        <fullName evidence="2">Uncharacterized protein</fullName>
    </submittedName>
</protein>
<feature type="transmembrane region" description="Helical" evidence="1">
    <location>
        <begin position="7"/>
        <end position="27"/>
    </location>
</feature>
<keyword evidence="1" id="KW-0812">Transmembrane</keyword>
<name>A0A2S7MXS7_9BACI</name>
<comment type="caution">
    <text evidence="2">The sequence shown here is derived from an EMBL/GenBank/DDBJ whole genome shotgun (WGS) entry which is preliminary data.</text>
</comment>
<dbReference type="Proteomes" id="UP000239663">
    <property type="component" value="Unassembled WGS sequence"/>
</dbReference>
<keyword evidence="1" id="KW-0472">Membrane</keyword>
<feature type="transmembrane region" description="Helical" evidence="1">
    <location>
        <begin position="39"/>
        <end position="58"/>
    </location>
</feature>
<keyword evidence="3" id="KW-1185">Reference proteome</keyword>
<accession>A0A2S7MXS7</accession>
<keyword evidence="1" id="KW-1133">Transmembrane helix</keyword>
<dbReference type="AlphaFoldDB" id="A0A2S7MXS7"/>